<protein>
    <submittedName>
        <fullName evidence="2">Uncharacterized protein</fullName>
    </submittedName>
</protein>
<dbReference type="EMBL" id="LR797398">
    <property type="protein sequence ID" value="CAB4213370.1"/>
    <property type="molecule type" value="Genomic_DNA"/>
</dbReference>
<name>A0A6J5PI75_9CAUD</name>
<evidence type="ECO:0000313" key="5">
    <source>
        <dbReference type="EMBL" id="CAB4213370.1"/>
    </source>
</evidence>
<reference evidence="2" key="1">
    <citation type="submission" date="2020-05" db="EMBL/GenBank/DDBJ databases">
        <authorList>
            <person name="Chiriac C."/>
            <person name="Salcher M."/>
            <person name="Ghai R."/>
            <person name="Kavagutti S V."/>
        </authorList>
    </citation>
    <scope>NUCLEOTIDE SEQUENCE</scope>
</reference>
<dbReference type="EMBL" id="LR796778">
    <property type="protein sequence ID" value="CAB4165467.1"/>
    <property type="molecule type" value="Genomic_DNA"/>
</dbReference>
<organism evidence="2">
    <name type="scientific">uncultured Caudovirales phage</name>
    <dbReference type="NCBI Taxonomy" id="2100421"/>
    <lineage>
        <taxon>Viruses</taxon>
        <taxon>Duplodnaviria</taxon>
        <taxon>Heunggongvirae</taxon>
        <taxon>Uroviricota</taxon>
        <taxon>Caudoviricetes</taxon>
        <taxon>Peduoviridae</taxon>
        <taxon>Maltschvirus</taxon>
        <taxon>Maltschvirus maltsch</taxon>
    </lineage>
</organism>
<dbReference type="EMBL" id="LR797462">
    <property type="protein sequence ID" value="CAB4218029.1"/>
    <property type="molecule type" value="Genomic_DNA"/>
</dbReference>
<dbReference type="EMBL" id="LR796866">
    <property type="protein sequence ID" value="CAB4171459.1"/>
    <property type="molecule type" value="Genomic_DNA"/>
</dbReference>
<gene>
    <name evidence="3" type="ORF">UFOVP1001_54</name>
    <name evidence="4" type="ORF">UFOVP1338_22</name>
    <name evidence="5" type="ORF">UFOVP1447_17</name>
    <name evidence="6" type="ORF">UFOVP1599_13</name>
    <name evidence="1" type="ORF">UFOVP827_51</name>
    <name evidence="2" type="ORF">UFOVP916_30</name>
</gene>
<evidence type="ECO:0000313" key="3">
    <source>
        <dbReference type="EMBL" id="CAB4177452.1"/>
    </source>
</evidence>
<evidence type="ECO:0000313" key="4">
    <source>
        <dbReference type="EMBL" id="CAB4199150.1"/>
    </source>
</evidence>
<evidence type="ECO:0000313" key="2">
    <source>
        <dbReference type="EMBL" id="CAB4171459.1"/>
    </source>
</evidence>
<evidence type="ECO:0000313" key="6">
    <source>
        <dbReference type="EMBL" id="CAB4218029.1"/>
    </source>
</evidence>
<accession>A0A6J5PI75</accession>
<proteinExistence type="predicted"/>
<sequence length="55" mass="6441">MTTIINPKEFKKFSTKRISAISEKIKVQLDHKTTATMKPECFKTWLKIYPNAKII</sequence>
<dbReference type="EMBL" id="LR797284">
    <property type="protein sequence ID" value="CAB4199150.1"/>
    <property type="molecule type" value="Genomic_DNA"/>
</dbReference>
<evidence type="ECO:0000313" key="1">
    <source>
        <dbReference type="EMBL" id="CAB4165467.1"/>
    </source>
</evidence>
<dbReference type="EMBL" id="LR796950">
    <property type="protein sequence ID" value="CAB4177452.1"/>
    <property type="molecule type" value="Genomic_DNA"/>
</dbReference>